<evidence type="ECO:0000313" key="2">
    <source>
        <dbReference type="EMBL" id="WAR15922.1"/>
    </source>
</evidence>
<sequence length="35" mass="4240">MRIYHQEEAKMNPTQHWQLRARPSTKFPSRSQDPS</sequence>
<feature type="region of interest" description="Disordered" evidence="1">
    <location>
        <begin position="1"/>
        <end position="35"/>
    </location>
</feature>
<dbReference type="EMBL" id="CP111021">
    <property type="protein sequence ID" value="WAR15922.1"/>
    <property type="molecule type" value="Genomic_DNA"/>
</dbReference>
<feature type="compositionally biased region" description="Polar residues" evidence="1">
    <location>
        <begin position="26"/>
        <end position="35"/>
    </location>
</feature>
<name>A0ABY7F153_MYAAR</name>
<reference evidence="2" key="1">
    <citation type="submission" date="2022-11" db="EMBL/GenBank/DDBJ databases">
        <title>Centuries of genome instability and evolution in soft-shell clam transmissible cancer (bioRxiv).</title>
        <authorList>
            <person name="Hart S.F.M."/>
            <person name="Yonemitsu M.A."/>
            <person name="Giersch R.M."/>
            <person name="Beal B.F."/>
            <person name="Arriagada G."/>
            <person name="Davis B.W."/>
            <person name="Ostrander E.A."/>
            <person name="Goff S.P."/>
            <person name="Metzger M.J."/>
        </authorList>
    </citation>
    <scope>NUCLEOTIDE SEQUENCE</scope>
    <source>
        <strain evidence="2">MELC-2E11</strain>
        <tissue evidence="2">Siphon/mantle</tissue>
    </source>
</reference>
<evidence type="ECO:0000256" key="1">
    <source>
        <dbReference type="SAM" id="MobiDB-lite"/>
    </source>
</evidence>
<evidence type="ECO:0000313" key="3">
    <source>
        <dbReference type="Proteomes" id="UP001164746"/>
    </source>
</evidence>
<proteinExistence type="predicted"/>
<gene>
    <name evidence="2" type="ORF">MAR_030516</name>
</gene>
<protein>
    <submittedName>
        <fullName evidence="2">Uncharacterized protein</fullName>
    </submittedName>
</protein>
<organism evidence="2 3">
    <name type="scientific">Mya arenaria</name>
    <name type="common">Soft-shell clam</name>
    <dbReference type="NCBI Taxonomy" id="6604"/>
    <lineage>
        <taxon>Eukaryota</taxon>
        <taxon>Metazoa</taxon>
        <taxon>Spiralia</taxon>
        <taxon>Lophotrochozoa</taxon>
        <taxon>Mollusca</taxon>
        <taxon>Bivalvia</taxon>
        <taxon>Autobranchia</taxon>
        <taxon>Heteroconchia</taxon>
        <taxon>Euheterodonta</taxon>
        <taxon>Imparidentia</taxon>
        <taxon>Neoheterodontei</taxon>
        <taxon>Myida</taxon>
        <taxon>Myoidea</taxon>
        <taxon>Myidae</taxon>
        <taxon>Mya</taxon>
    </lineage>
</organism>
<dbReference type="Proteomes" id="UP001164746">
    <property type="component" value="Chromosome 10"/>
</dbReference>
<accession>A0ABY7F153</accession>
<feature type="compositionally biased region" description="Basic and acidic residues" evidence="1">
    <location>
        <begin position="1"/>
        <end position="10"/>
    </location>
</feature>
<keyword evidence="3" id="KW-1185">Reference proteome</keyword>